<proteinExistence type="predicted"/>
<protein>
    <submittedName>
        <fullName evidence="2">CHTOP-like protein</fullName>
    </submittedName>
</protein>
<dbReference type="PANTHER" id="PTHR48426">
    <property type="entry name" value="CHROMATIN TARGET OF PRMT1 PROTEIN"/>
    <property type="match status" value="1"/>
</dbReference>
<feature type="compositionally biased region" description="Basic residues" evidence="1">
    <location>
        <begin position="114"/>
        <end position="124"/>
    </location>
</feature>
<dbReference type="PANTHER" id="PTHR48426:SF1">
    <property type="entry name" value="CHROMATIN TARGET OF PRMT1 PROTEIN"/>
    <property type="match status" value="1"/>
</dbReference>
<evidence type="ECO:0000313" key="3">
    <source>
        <dbReference type="Proteomes" id="UP001164746"/>
    </source>
</evidence>
<sequence>MIVMTSVPAKIVLKSTTKVTLSDRFTQIQKMRPPPPSPQEVRAQMAASQHSTQQNRRLAQQMANRPAVQAALGQRGGPKHPQQQVEFQQKTLKQRLGPSNVKARLTLGQQAYRGRGRGGRRGGYRGRGQSNGYVTSDSRGGMRGQGFGGRGRGGFSPRWIDDYRPRGRAVEAEVVGEPEEAVIVEDLGVASVEVGVEWDGAEEEGGVVPGEGDKPLGNNWITN</sequence>
<feature type="region of interest" description="Disordered" evidence="1">
    <location>
        <begin position="200"/>
        <end position="223"/>
    </location>
</feature>
<dbReference type="InterPro" id="IPR052656">
    <property type="entry name" value="CTOP_PRMT1"/>
</dbReference>
<gene>
    <name evidence="2" type="ORF">MAR_007824</name>
</gene>
<evidence type="ECO:0000313" key="2">
    <source>
        <dbReference type="EMBL" id="WAR01266.1"/>
    </source>
</evidence>
<dbReference type="Proteomes" id="UP001164746">
    <property type="component" value="Chromosome 4"/>
</dbReference>
<evidence type="ECO:0000256" key="1">
    <source>
        <dbReference type="SAM" id="MobiDB-lite"/>
    </source>
</evidence>
<keyword evidence="3" id="KW-1185">Reference proteome</keyword>
<feature type="compositionally biased region" description="Gly residues" evidence="1">
    <location>
        <begin position="141"/>
        <end position="153"/>
    </location>
</feature>
<organism evidence="2 3">
    <name type="scientific">Mya arenaria</name>
    <name type="common">Soft-shell clam</name>
    <dbReference type="NCBI Taxonomy" id="6604"/>
    <lineage>
        <taxon>Eukaryota</taxon>
        <taxon>Metazoa</taxon>
        <taxon>Spiralia</taxon>
        <taxon>Lophotrochozoa</taxon>
        <taxon>Mollusca</taxon>
        <taxon>Bivalvia</taxon>
        <taxon>Autobranchia</taxon>
        <taxon>Heteroconchia</taxon>
        <taxon>Euheterodonta</taxon>
        <taxon>Imparidentia</taxon>
        <taxon>Neoheterodontei</taxon>
        <taxon>Myida</taxon>
        <taxon>Myoidea</taxon>
        <taxon>Myidae</taxon>
        <taxon>Mya</taxon>
    </lineage>
</organism>
<reference evidence="2" key="1">
    <citation type="submission" date="2022-11" db="EMBL/GenBank/DDBJ databases">
        <title>Centuries of genome instability and evolution in soft-shell clam transmissible cancer (bioRxiv).</title>
        <authorList>
            <person name="Hart S.F.M."/>
            <person name="Yonemitsu M.A."/>
            <person name="Giersch R.M."/>
            <person name="Beal B.F."/>
            <person name="Arriagada G."/>
            <person name="Davis B.W."/>
            <person name="Ostrander E.A."/>
            <person name="Goff S.P."/>
            <person name="Metzger M.J."/>
        </authorList>
    </citation>
    <scope>NUCLEOTIDE SEQUENCE</scope>
    <source>
        <strain evidence="2">MELC-2E11</strain>
        <tissue evidence="2">Siphon/mantle</tissue>
    </source>
</reference>
<name>A0ABY7DX47_MYAAR</name>
<feature type="region of interest" description="Disordered" evidence="1">
    <location>
        <begin position="113"/>
        <end position="153"/>
    </location>
</feature>
<dbReference type="EMBL" id="CP111015">
    <property type="protein sequence ID" value="WAR01266.1"/>
    <property type="molecule type" value="Genomic_DNA"/>
</dbReference>
<accession>A0ABY7DX47</accession>
<feature type="compositionally biased region" description="Polar residues" evidence="1">
    <location>
        <begin position="46"/>
        <end position="63"/>
    </location>
</feature>
<feature type="region of interest" description="Disordered" evidence="1">
    <location>
        <begin position="46"/>
        <end position="85"/>
    </location>
</feature>